<dbReference type="Gene3D" id="1.10.10.1410">
    <property type="match status" value="1"/>
</dbReference>
<dbReference type="InterPro" id="IPR027534">
    <property type="entry name" value="Ribosomal_P1/P2"/>
</dbReference>
<dbReference type="CDD" id="cd05831">
    <property type="entry name" value="Ribosomal_P1"/>
    <property type="match status" value="1"/>
</dbReference>
<evidence type="ECO:0000256" key="2">
    <source>
        <dbReference type="ARBA" id="ARBA00005436"/>
    </source>
</evidence>
<dbReference type="GO" id="GO:0043021">
    <property type="term" value="F:ribonucleoprotein complex binding"/>
    <property type="evidence" value="ECO:0007669"/>
    <property type="project" value="TreeGrafter"/>
</dbReference>
<dbReference type="InParanoid" id="A0A7E6DQ19"/>
<name>A0A7E6DQ19_9CHIR</name>
<dbReference type="KEGG" id="pdic:114494076"/>
<accession>A0A7E6DQ19</accession>
<gene>
    <name evidence="10" type="primary">LOC114494076</name>
</gene>
<comment type="similarity">
    <text evidence="2">Belongs to the eukaryotic ribosomal protein P1/P2 family.</text>
</comment>
<dbReference type="Pfam" id="PF00428">
    <property type="entry name" value="Ribosomal_60s"/>
    <property type="match status" value="1"/>
</dbReference>
<dbReference type="GO" id="GO:0030295">
    <property type="term" value="F:protein kinase activator activity"/>
    <property type="evidence" value="ECO:0007669"/>
    <property type="project" value="TreeGrafter"/>
</dbReference>
<evidence type="ECO:0000256" key="8">
    <source>
        <dbReference type="SAM" id="MobiDB-lite"/>
    </source>
</evidence>
<organism evidence="9 10">
    <name type="scientific">Phyllostomus discolor</name>
    <name type="common">pale spear-nosed bat</name>
    <dbReference type="NCBI Taxonomy" id="89673"/>
    <lineage>
        <taxon>Eukaryota</taxon>
        <taxon>Metazoa</taxon>
        <taxon>Chordata</taxon>
        <taxon>Craniata</taxon>
        <taxon>Vertebrata</taxon>
        <taxon>Euteleostomi</taxon>
        <taxon>Mammalia</taxon>
        <taxon>Eutheria</taxon>
        <taxon>Laurasiatheria</taxon>
        <taxon>Chiroptera</taxon>
        <taxon>Yangochiroptera</taxon>
        <taxon>Phyllostomidae</taxon>
        <taxon>Phyllostominae</taxon>
        <taxon>Phyllostomus</taxon>
    </lineage>
</organism>
<comment type="subunit">
    <text evidence="5">Heterodimer with RPLP2 at the lateral ribosomal stalk of the large ribosomal subunit.</text>
</comment>
<dbReference type="HAMAP" id="MF_01478">
    <property type="entry name" value="Ribosomal_L12_arch"/>
    <property type="match status" value="1"/>
</dbReference>
<evidence type="ECO:0000256" key="7">
    <source>
        <dbReference type="ARBA" id="ARBA00042918"/>
    </source>
</evidence>
<dbReference type="GeneID" id="114494076"/>
<dbReference type="PANTHER" id="PTHR45696">
    <property type="entry name" value="60S ACIDIC RIBOSOMAL PROTEIN P1"/>
    <property type="match status" value="1"/>
</dbReference>
<dbReference type="Proteomes" id="UP000504628">
    <property type="component" value="Chromosome 4"/>
</dbReference>
<dbReference type="GO" id="GO:0002181">
    <property type="term" value="P:cytoplasmic translation"/>
    <property type="evidence" value="ECO:0007669"/>
    <property type="project" value="TreeGrafter"/>
</dbReference>
<protein>
    <recommendedName>
        <fullName evidence="6">Large ribosomal subunit protein P1</fullName>
    </recommendedName>
    <alternativeName>
        <fullName evidence="7">60S acidic ribosomal protein P1</fullName>
    </alternativeName>
</protein>
<evidence type="ECO:0000256" key="6">
    <source>
        <dbReference type="ARBA" id="ARBA00041116"/>
    </source>
</evidence>
<dbReference type="FunFam" id="1.10.10.1410:FF:000001">
    <property type="entry name" value="60S acidic ribosomal protein P1"/>
    <property type="match status" value="1"/>
</dbReference>
<dbReference type="OrthoDB" id="2194681at2759"/>
<dbReference type="InterPro" id="IPR038716">
    <property type="entry name" value="P1/P2_N_sf"/>
</dbReference>
<keyword evidence="3" id="KW-0689">Ribosomal protein</keyword>
<evidence type="ECO:0000256" key="1">
    <source>
        <dbReference type="ARBA" id="ARBA00003362"/>
    </source>
</evidence>
<evidence type="ECO:0000256" key="4">
    <source>
        <dbReference type="ARBA" id="ARBA00023274"/>
    </source>
</evidence>
<evidence type="ECO:0000313" key="10">
    <source>
        <dbReference type="RefSeq" id="XP_035880895.1"/>
    </source>
</evidence>
<dbReference type="GO" id="GO:0003735">
    <property type="term" value="F:structural constituent of ribosome"/>
    <property type="evidence" value="ECO:0007669"/>
    <property type="project" value="InterPro"/>
</dbReference>
<evidence type="ECO:0000256" key="5">
    <source>
        <dbReference type="ARBA" id="ARBA00038554"/>
    </source>
</evidence>
<dbReference type="GO" id="GO:0006414">
    <property type="term" value="P:translational elongation"/>
    <property type="evidence" value="ECO:0007669"/>
    <property type="project" value="InterPro"/>
</dbReference>
<evidence type="ECO:0000313" key="9">
    <source>
        <dbReference type="Proteomes" id="UP000504628"/>
    </source>
</evidence>
<keyword evidence="4" id="KW-0687">Ribonucleoprotein</keyword>
<proteinExistence type="inferred from homology"/>
<dbReference type="AlphaFoldDB" id="A0A7E6DQ19"/>
<sequence>MENSSGAKDRETDDVTRETIISAKYHSSFFVTSSVPRLAHTTASICIYSTLILQDNGVKVTGDKINALITAAGINIEPFWPGLFAEALANVNIGSLIHNVGAGPAPAAGATLWGRPAPSTTGAPAQGEKLEAKKKKSDMSDDDVGFGLFD</sequence>
<keyword evidence="9" id="KW-1185">Reference proteome</keyword>
<evidence type="ECO:0000256" key="3">
    <source>
        <dbReference type="ARBA" id="ARBA00022980"/>
    </source>
</evidence>
<dbReference type="RefSeq" id="XP_035880895.1">
    <property type="nucleotide sequence ID" value="XM_036025002.1"/>
</dbReference>
<feature type="region of interest" description="Disordered" evidence="8">
    <location>
        <begin position="108"/>
        <end position="150"/>
    </location>
</feature>
<dbReference type="PANTHER" id="PTHR45696:SF32">
    <property type="entry name" value="LARGE RIBOSOMAL SUBUNIT PROTEIN P1"/>
    <property type="match status" value="1"/>
</dbReference>
<dbReference type="GO" id="GO:0022625">
    <property type="term" value="C:cytosolic large ribosomal subunit"/>
    <property type="evidence" value="ECO:0007669"/>
    <property type="project" value="UniProtKB-ARBA"/>
</dbReference>
<reference evidence="10" key="1">
    <citation type="submission" date="2025-08" db="UniProtKB">
        <authorList>
            <consortium name="RefSeq"/>
        </authorList>
    </citation>
    <scope>IDENTIFICATION</scope>
    <source>
        <tissue evidence="10">Muscle</tissue>
    </source>
</reference>
<comment type="function">
    <text evidence="1">Plays an important role in the elongation step of protein synthesis.</text>
</comment>